<dbReference type="EMBL" id="VSSQ01074294">
    <property type="protein sequence ID" value="MPN25204.1"/>
    <property type="molecule type" value="Genomic_DNA"/>
</dbReference>
<comment type="subcellular location">
    <subcellularLocation>
        <location evidence="1">Membrane</location>
        <topology evidence="1">Multi-pass membrane protein</topology>
    </subcellularLocation>
</comment>
<feature type="transmembrane region" description="Helical" evidence="7">
    <location>
        <begin position="76"/>
        <end position="95"/>
    </location>
</feature>
<name>A0A645GMN2_9ZZZZ</name>
<gene>
    <name evidence="8" type="primary">mraY_49</name>
    <name evidence="8" type="ORF">SDC9_172611</name>
</gene>
<dbReference type="GO" id="GO:0008963">
    <property type="term" value="F:phospho-N-acetylmuramoyl-pentapeptide-transferase activity"/>
    <property type="evidence" value="ECO:0007669"/>
    <property type="project" value="InterPro"/>
</dbReference>
<feature type="transmembrane region" description="Helical" evidence="7">
    <location>
        <begin position="127"/>
        <end position="148"/>
    </location>
</feature>
<sequence>MGDYADTAVWVVFILMVILIVTAVSNSANLTDGLDGLASGSSAIIGVALGILAYVSGRVDFASYLNIMYIPGGDELMVFASAFVGACVGFLWYNAYPAQVFMGDTGSLTMGGIIGVFAVLIHKEMLLPILCGVFFVEALSVIAQVTYFKFTKKKYGVGKRVFKMTPLHHHYQKPGDGSIDALIQKPFAPLAEPKIVSRFWLVGMILVVLALATLKMR</sequence>
<evidence type="ECO:0000256" key="2">
    <source>
        <dbReference type="ARBA" id="ARBA00005583"/>
    </source>
</evidence>
<comment type="caution">
    <text evidence="8">The sequence shown here is derived from an EMBL/GenBank/DDBJ whole genome shotgun (WGS) entry which is preliminary data.</text>
</comment>
<protein>
    <submittedName>
        <fullName evidence="8">Phospho-N-acetylmuramoyl-pentapeptide-transferase</fullName>
        <ecNumber evidence="8">2.7.8.13</ecNumber>
    </submittedName>
</protein>
<evidence type="ECO:0000256" key="6">
    <source>
        <dbReference type="ARBA" id="ARBA00023136"/>
    </source>
</evidence>
<feature type="transmembrane region" description="Helical" evidence="7">
    <location>
        <begin position="101"/>
        <end position="120"/>
    </location>
</feature>
<evidence type="ECO:0000313" key="8">
    <source>
        <dbReference type="EMBL" id="MPN25204.1"/>
    </source>
</evidence>
<keyword evidence="5 7" id="KW-1133">Transmembrane helix</keyword>
<proteinExistence type="inferred from homology"/>
<dbReference type="InterPro" id="IPR003524">
    <property type="entry name" value="PNAcMuramoyl-5peptid_Trfase"/>
</dbReference>
<dbReference type="NCBIfam" id="TIGR00445">
    <property type="entry name" value="mraY"/>
    <property type="match status" value="1"/>
</dbReference>
<feature type="transmembrane region" description="Helical" evidence="7">
    <location>
        <begin position="195"/>
        <end position="214"/>
    </location>
</feature>
<dbReference type="EC" id="2.7.8.13" evidence="8"/>
<comment type="similarity">
    <text evidence="2">Belongs to the glycosyltransferase 4 family. MraY subfamily.</text>
</comment>
<keyword evidence="3 8" id="KW-0808">Transferase</keyword>
<dbReference type="PROSITE" id="PS01348">
    <property type="entry name" value="MRAY_2"/>
    <property type="match status" value="1"/>
</dbReference>
<dbReference type="GO" id="GO:0044038">
    <property type="term" value="P:cell wall macromolecule biosynthetic process"/>
    <property type="evidence" value="ECO:0007669"/>
    <property type="project" value="TreeGrafter"/>
</dbReference>
<dbReference type="GO" id="GO:0005886">
    <property type="term" value="C:plasma membrane"/>
    <property type="evidence" value="ECO:0007669"/>
    <property type="project" value="TreeGrafter"/>
</dbReference>
<dbReference type="InterPro" id="IPR018480">
    <property type="entry name" value="PNAcMuramoyl-5peptid_Trfase_CS"/>
</dbReference>
<dbReference type="PANTHER" id="PTHR22926:SF5">
    <property type="entry name" value="PHOSPHO-N-ACETYLMURAMOYL-PENTAPEPTIDE-TRANSFERASE HOMOLOG"/>
    <property type="match status" value="1"/>
</dbReference>
<evidence type="ECO:0000256" key="4">
    <source>
        <dbReference type="ARBA" id="ARBA00022692"/>
    </source>
</evidence>
<feature type="transmembrane region" description="Helical" evidence="7">
    <location>
        <begin position="7"/>
        <end position="25"/>
    </location>
</feature>
<evidence type="ECO:0000256" key="5">
    <source>
        <dbReference type="ARBA" id="ARBA00022989"/>
    </source>
</evidence>
<feature type="transmembrane region" description="Helical" evidence="7">
    <location>
        <begin position="37"/>
        <end position="55"/>
    </location>
</feature>
<evidence type="ECO:0000256" key="1">
    <source>
        <dbReference type="ARBA" id="ARBA00004141"/>
    </source>
</evidence>
<dbReference type="Pfam" id="PF00953">
    <property type="entry name" value="Glycos_transf_4"/>
    <property type="match status" value="1"/>
</dbReference>
<dbReference type="GO" id="GO:0071555">
    <property type="term" value="P:cell wall organization"/>
    <property type="evidence" value="ECO:0007669"/>
    <property type="project" value="TreeGrafter"/>
</dbReference>
<dbReference type="InterPro" id="IPR000715">
    <property type="entry name" value="Glycosyl_transferase_4"/>
</dbReference>
<accession>A0A645GMN2</accession>
<evidence type="ECO:0000256" key="3">
    <source>
        <dbReference type="ARBA" id="ARBA00022679"/>
    </source>
</evidence>
<organism evidence="8">
    <name type="scientific">bioreactor metagenome</name>
    <dbReference type="NCBI Taxonomy" id="1076179"/>
    <lineage>
        <taxon>unclassified sequences</taxon>
        <taxon>metagenomes</taxon>
        <taxon>ecological metagenomes</taxon>
    </lineage>
</organism>
<dbReference type="PANTHER" id="PTHR22926">
    <property type="entry name" value="PHOSPHO-N-ACETYLMURAMOYL-PENTAPEPTIDE-TRANSFERASE"/>
    <property type="match status" value="1"/>
</dbReference>
<keyword evidence="6 7" id="KW-0472">Membrane</keyword>
<evidence type="ECO:0000256" key="7">
    <source>
        <dbReference type="SAM" id="Phobius"/>
    </source>
</evidence>
<reference evidence="8" key="1">
    <citation type="submission" date="2019-08" db="EMBL/GenBank/DDBJ databases">
        <authorList>
            <person name="Kucharzyk K."/>
            <person name="Murdoch R.W."/>
            <person name="Higgins S."/>
            <person name="Loffler F."/>
        </authorList>
    </citation>
    <scope>NUCLEOTIDE SEQUENCE</scope>
</reference>
<dbReference type="CDD" id="cd06852">
    <property type="entry name" value="GT_MraY"/>
    <property type="match status" value="1"/>
</dbReference>
<keyword evidence="4 7" id="KW-0812">Transmembrane</keyword>
<dbReference type="AlphaFoldDB" id="A0A645GMN2"/>